<reference evidence="2 3" key="1">
    <citation type="submission" date="2020-08" db="EMBL/GenBank/DDBJ databases">
        <title>Sequencing the genomes of 1000 actinobacteria strains.</title>
        <authorList>
            <person name="Klenk H.-P."/>
        </authorList>
    </citation>
    <scope>NUCLEOTIDE SEQUENCE [LARGE SCALE GENOMIC DNA]</scope>
    <source>
        <strain evidence="2 3">DSM 45582</strain>
    </source>
</reference>
<accession>A0A840N5S0</accession>
<sequence>MTNPGPVIRRLELGLELRRMREAAGVEPKEIADLLRWDVSKVSKLENGARTISAAELDRIAERCGVDGDRTERIHQLAKEARKRGSYGRVQDWARSYVGMESVAGELLIHYGDMIPGILQTKAYAETLLKQAISVRPEDVGRIADSRVARRARLTSPNPPELSVVLGEPAIRGVVGNGEVMREQLDVLLDVAKLKHVTLQVLPLSDWAHLALGSPFTILNLAEPEKTILYLEGLTNADYLAGPQHLKSYTVAFNRLRVAALSESASAELIRDALGKLE</sequence>
<dbReference type="Proteomes" id="UP000580474">
    <property type="component" value="Unassembled WGS sequence"/>
</dbReference>
<dbReference type="InterPro" id="IPR001387">
    <property type="entry name" value="Cro/C1-type_HTH"/>
</dbReference>
<dbReference type="Pfam" id="PF19054">
    <property type="entry name" value="DUF5753"/>
    <property type="match status" value="1"/>
</dbReference>
<dbReference type="GO" id="GO:0003677">
    <property type="term" value="F:DNA binding"/>
    <property type="evidence" value="ECO:0007669"/>
    <property type="project" value="InterPro"/>
</dbReference>
<dbReference type="CDD" id="cd00093">
    <property type="entry name" value="HTH_XRE"/>
    <property type="match status" value="1"/>
</dbReference>
<dbReference type="InterPro" id="IPR010982">
    <property type="entry name" value="Lambda_DNA-bd_dom_sf"/>
</dbReference>
<evidence type="ECO:0000259" key="1">
    <source>
        <dbReference type="PROSITE" id="PS50943"/>
    </source>
</evidence>
<proteinExistence type="predicted"/>
<dbReference type="RefSeq" id="WP_184476836.1">
    <property type="nucleotide sequence ID" value="NZ_JACHIV010000001.1"/>
</dbReference>
<feature type="domain" description="HTH cro/C1-type" evidence="1">
    <location>
        <begin position="17"/>
        <end position="71"/>
    </location>
</feature>
<gene>
    <name evidence="2" type="ORF">BJ969_000454</name>
</gene>
<evidence type="ECO:0000313" key="3">
    <source>
        <dbReference type="Proteomes" id="UP000580474"/>
    </source>
</evidence>
<dbReference type="EMBL" id="JACHIV010000001">
    <property type="protein sequence ID" value="MBB5067366.1"/>
    <property type="molecule type" value="Genomic_DNA"/>
</dbReference>
<dbReference type="SMART" id="SM00530">
    <property type="entry name" value="HTH_XRE"/>
    <property type="match status" value="1"/>
</dbReference>
<dbReference type="AlphaFoldDB" id="A0A840N5S0"/>
<dbReference type="Gene3D" id="1.10.260.40">
    <property type="entry name" value="lambda repressor-like DNA-binding domains"/>
    <property type="match status" value="1"/>
</dbReference>
<dbReference type="PROSITE" id="PS50943">
    <property type="entry name" value="HTH_CROC1"/>
    <property type="match status" value="1"/>
</dbReference>
<keyword evidence="3" id="KW-1185">Reference proteome</keyword>
<organism evidence="2 3">
    <name type="scientific">Saccharopolyspora gloriosae</name>
    <dbReference type="NCBI Taxonomy" id="455344"/>
    <lineage>
        <taxon>Bacteria</taxon>
        <taxon>Bacillati</taxon>
        <taxon>Actinomycetota</taxon>
        <taxon>Actinomycetes</taxon>
        <taxon>Pseudonocardiales</taxon>
        <taxon>Pseudonocardiaceae</taxon>
        <taxon>Saccharopolyspora</taxon>
    </lineage>
</organism>
<protein>
    <submittedName>
        <fullName evidence="2">Transcriptional regulator with XRE-family HTH domain</fullName>
    </submittedName>
</protein>
<evidence type="ECO:0000313" key="2">
    <source>
        <dbReference type="EMBL" id="MBB5067366.1"/>
    </source>
</evidence>
<dbReference type="SUPFAM" id="SSF47413">
    <property type="entry name" value="lambda repressor-like DNA-binding domains"/>
    <property type="match status" value="1"/>
</dbReference>
<comment type="caution">
    <text evidence="2">The sequence shown here is derived from an EMBL/GenBank/DDBJ whole genome shotgun (WGS) entry which is preliminary data.</text>
</comment>
<name>A0A840N5S0_9PSEU</name>
<dbReference type="InterPro" id="IPR043917">
    <property type="entry name" value="DUF5753"/>
</dbReference>
<dbReference type="Pfam" id="PF13560">
    <property type="entry name" value="HTH_31"/>
    <property type="match status" value="1"/>
</dbReference>